<dbReference type="Proteomes" id="UP001148838">
    <property type="component" value="Unassembled WGS sequence"/>
</dbReference>
<evidence type="ECO:0000259" key="1">
    <source>
        <dbReference type="Pfam" id="PF01498"/>
    </source>
</evidence>
<protein>
    <recommendedName>
        <fullName evidence="1">Transposase Tc1-like domain-containing protein</fullName>
    </recommendedName>
</protein>
<dbReference type="InterPro" id="IPR002492">
    <property type="entry name" value="Transposase_Tc1-like"/>
</dbReference>
<name>A0ABQ8RVG3_PERAM</name>
<dbReference type="EMBL" id="JAJSOF020000042">
    <property type="protein sequence ID" value="KAJ4425709.1"/>
    <property type="molecule type" value="Genomic_DNA"/>
</dbReference>
<evidence type="ECO:0000313" key="2">
    <source>
        <dbReference type="EMBL" id="KAJ4425709.1"/>
    </source>
</evidence>
<accession>A0ABQ8RVG3</accession>
<keyword evidence="3" id="KW-1185">Reference proteome</keyword>
<gene>
    <name evidence="2" type="ORF">ANN_27905</name>
</gene>
<proteinExistence type="predicted"/>
<sequence>MATTGANIHVTTVRRRLLEAGRRARKPIKKQLLTPVMCKKRLMWAKLHQHWTVNDWKNVLFSDESHFEVHGHRVSYVRKGSEKVTAAHLQQAPKYRPKVMFWGCFAHEGPGALIPIKGMINSDKYIHLLETRIVPHLQKSFSDGRGVLQQDLAPFHTSRKTTEFNKKNTQVLPWPVDARSFPKVDLVGAVGIALTYARGCGCKKRNCFPAIAEDFQLQIFSRFHDLATKDEQDMYLQSLIDILDVQRRRPRKGDEARTISSQFTVLLSQSLEFTVSRTTDLQRQFTVLELGSLQLRSTALELRSLQLRSTALELRPSDADADADAHSSRTPAHKTGLLALAFSLTG</sequence>
<organism evidence="2 3">
    <name type="scientific">Periplaneta americana</name>
    <name type="common">American cockroach</name>
    <name type="synonym">Blatta americana</name>
    <dbReference type="NCBI Taxonomy" id="6978"/>
    <lineage>
        <taxon>Eukaryota</taxon>
        <taxon>Metazoa</taxon>
        <taxon>Ecdysozoa</taxon>
        <taxon>Arthropoda</taxon>
        <taxon>Hexapoda</taxon>
        <taxon>Insecta</taxon>
        <taxon>Pterygota</taxon>
        <taxon>Neoptera</taxon>
        <taxon>Polyneoptera</taxon>
        <taxon>Dictyoptera</taxon>
        <taxon>Blattodea</taxon>
        <taxon>Blattoidea</taxon>
        <taxon>Blattidae</taxon>
        <taxon>Blattinae</taxon>
        <taxon>Periplaneta</taxon>
    </lineage>
</organism>
<dbReference type="InterPro" id="IPR036397">
    <property type="entry name" value="RNaseH_sf"/>
</dbReference>
<dbReference type="Pfam" id="PF01498">
    <property type="entry name" value="HTH_Tnp_Tc3_2"/>
    <property type="match status" value="1"/>
</dbReference>
<dbReference type="Gene3D" id="3.30.420.10">
    <property type="entry name" value="Ribonuclease H-like superfamily/Ribonuclease H"/>
    <property type="match status" value="1"/>
</dbReference>
<evidence type="ECO:0000313" key="3">
    <source>
        <dbReference type="Proteomes" id="UP001148838"/>
    </source>
</evidence>
<reference evidence="2 3" key="1">
    <citation type="journal article" date="2022" name="Allergy">
        <title>Genome assembly and annotation of Periplaneta americana reveal a comprehensive cockroach allergen profile.</title>
        <authorList>
            <person name="Wang L."/>
            <person name="Xiong Q."/>
            <person name="Saelim N."/>
            <person name="Wang L."/>
            <person name="Nong W."/>
            <person name="Wan A.T."/>
            <person name="Shi M."/>
            <person name="Liu X."/>
            <person name="Cao Q."/>
            <person name="Hui J.H.L."/>
            <person name="Sookrung N."/>
            <person name="Leung T.F."/>
            <person name="Tungtrongchitr A."/>
            <person name="Tsui S.K.W."/>
        </authorList>
    </citation>
    <scope>NUCLEOTIDE SEQUENCE [LARGE SCALE GENOMIC DNA]</scope>
    <source>
        <strain evidence="2">PWHHKU_190912</strain>
    </source>
</reference>
<feature type="domain" description="Transposase Tc1-like" evidence="1">
    <location>
        <begin position="3"/>
        <end position="50"/>
    </location>
</feature>
<comment type="caution">
    <text evidence="2">The sequence shown here is derived from an EMBL/GenBank/DDBJ whole genome shotgun (WGS) entry which is preliminary data.</text>
</comment>